<proteinExistence type="predicted"/>
<evidence type="ECO:0000313" key="2">
    <source>
        <dbReference type="EMBL" id="MFD2660348.1"/>
    </source>
</evidence>
<evidence type="ECO:0000313" key="3">
    <source>
        <dbReference type="Proteomes" id="UP001597493"/>
    </source>
</evidence>
<dbReference type="EMBL" id="JBHUMY010000007">
    <property type="protein sequence ID" value="MFD2660348.1"/>
    <property type="molecule type" value="Genomic_DNA"/>
</dbReference>
<dbReference type="InterPro" id="IPR036291">
    <property type="entry name" value="NAD(P)-bd_dom_sf"/>
</dbReference>
<dbReference type="InterPro" id="IPR051606">
    <property type="entry name" value="Polyketide_Oxido-like"/>
</dbReference>
<dbReference type="InterPro" id="IPR016040">
    <property type="entry name" value="NAD(P)-bd_dom"/>
</dbReference>
<dbReference type="PANTHER" id="PTHR43355:SF2">
    <property type="entry name" value="FLAVIN REDUCTASE (NADPH)"/>
    <property type="match status" value="1"/>
</dbReference>
<dbReference type="Pfam" id="PF13460">
    <property type="entry name" value="NAD_binding_10"/>
    <property type="match status" value="1"/>
</dbReference>
<reference evidence="3" key="1">
    <citation type="journal article" date="2019" name="Int. J. Syst. Evol. Microbiol.">
        <title>The Global Catalogue of Microorganisms (GCM) 10K type strain sequencing project: providing services to taxonomists for standard genome sequencing and annotation.</title>
        <authorList>
            <consortium name="The Broad Institute Genomics Platform"/>
            <consortium name="The Broad Institute Genome Sequencing Center for Infectious Disease"/>
            <person name="Wu L."/>
            <person name="Ma J."/>
        </authorList>
    </citation>
    <scope>NUCLEOTIDE SEQUENCE [LARGE SCALE GENOMIC DNA]</scope>
    <source>
        <strain evidence="3">TISTR 1827</strain>
    </source>
</reference>
<dbReference type="CDD" id="cd05244">
    <property type="entry name" value="BVR-B_like_SDR_a"/>
    <property type="match status" value="1"/>
</dbReference>
<protein>
    <submittedName>
        <fullName evidence="2">NAD(P)-dependent oxidoreductase</fullName>
    </submittedName>
</protein>
<keyword evidence="3" id="KW-1185">Reference proteome</keyword>
<name>A0ABW5QVX6_9BACL</name>
<dbReference type="RefSeq" id="WP_379271509.1">
    <property type="nucleotide sequence ID" value="NZ_JBHUGT010000046.1"/>
</dbReference>
<dbReference type="Gene3D" id="3.40.50.720">
    <property type="entry name" value="NAD(P)-binding Rossmann-like Domain"/>
    <property type="match status" value="1"/>
</dbReference>
<comment type="caution">
    <text evidence="2">The sequence shown here is derived from an EMBL/GenBank/DDBJ whole genome shotgun (WGS) entry which is preliminary data.</text>
</comment>
<gene>
    <name evidence="2" type="ORF">ACFSW5_08680</name>
</gene>
<feature type="domain" description="NAD(P)-binding" evidence="1">
    <location>
        <begin position="7"/>
        <end position="194"/>
    </location>
</feature>
<dbReference type="SUPFAM" id="SSF51735">
    <property type="entry name" value="NAD(P)-binding Rossmann-fold domains"/>
    <property type="match status" value="1"/>
</dbReference>
<dbReference type="PANTHER" id="PTHR43355">
    <property type="entry name" value="FLAVIN REDUCTASE (NADPH)"/>
    <property type="match status" value="1"/>
</dbReference>
<accession>A0ABW5QVX6</accession>
<organism evidence="2 3">
    <name type="scientific">Paenibacillus thailandensis</name>
    <dbReference type="NCBI Taxonomy" id="393250"/>
    <lineage>
        <taxon>Bacteria</taxon>
        <taxon>Bacillati</taxon>
        <taxon>Bacillota</taxon>
        <taxon>Bacilli</taxon>
        <taxon>Bacillales</taxon>
        <taxon>Paenibacillaceae</taxon>
        <taxon>Paenibacillus</taxon>
    </lineage>
</organism>
<dbReference type="Proteomes" id="UP001597493">
    <property type="component" value="Unassembled WGS sequence"/>
</dbReference>
<evidence type="ECO:0000259" key="1">
    <source>
        <dbReference type="Pfam" id="PF13460"/>
    </source>
</evidence>
<sequence>MHITILGASGRVGQHVLRLALEDGHRVKALARSPEKLAGMSHDRLSVIQGNAVCEKDLKAALEGSEAVVSALSTDGGTALSDSFPLIVRLMEERGIKRLVTVGTAGILQSRLEPGKLRYQSAESRRSLTRAAEEHHAVLRLLESSALDWTIVCPTYLPDEPPRGEYRTMRDYLPEGGSRISVADTADFVRRQLESREFVRARVGIAY</sequence>